<evidence type="ECO:0000256" key="1">
    <source>
        <dbReference type="ARBA" id="ARBA00004123"/>
    </source>
</evidence>
<dbReference type="RefSeq" id="XP_044721106.1">
    <property type="nucleotide sequence ID" value="XM_044864574.1"/>
</dbReference>
<sequence>MSYLLSSPNRHHVLSSINPTPPAGSRHTTSRHTADSERERPKVTPRSPPTEPKQPEDHDENPLRPRSSRLKLKTSRRRHRSRTRRPDRDEDLNEATSSHESGSHHRRHGHRHGRRHRSASRGDSPEIPGPPPLDPETAFRESLFDAMADDEAASYWEHVYGQPIHVYPNEKVGPQGELERMTDDEYAAYVRQKMFEKTHAGLLEENARREEQRKRRERQRQDRRREQDEHARRSRKLQDDVELSLRRGEARKLRKEWDGLWADYADGWAAWDGQLAKLPWPVKGGRRKDITEEDVRTFFVQGFNLQAVGERAFAAQLKEERVRWHPDKIQQRLGGVVDSDVMRDVTAMFQIIDRLWGQTR</sequence>
<keyword evidence="5" id="KW-0539">Nucleus</keyword>
<feature type="compositionally biased region" description="Basic and acidic residues" evidence="6">
    <location>
        <begin position="205"/>
        <end position="238"/>
    </location>
</feature>
<comment type="caution">
    <text evidence="7">The sequence shown here is derived from an EMBL/GenBank/DDBJ whole genome shotgun (WGS) entry which is preliminary data.</text>
</comment>
<dbReference type="PANTHER" id="PTHR15263:SF1">
    <property type="entry name" value="NF-KAPPA-B INHIBITOR-LIKE PROTEIN 1"/>
    <property type="match status" value="1"/>
</dbReference>
<keyword evidence="4" id="KW-0040">ANK repeat</keyword>
<dbReference type="AlphaFoldDB" id="A0A9P8MWK2"/>
<protein>
    <submittedName>
        <fullName evidence="7">Uncharacterized protein</fullName>
    </submittedName>
</protein>
<name>A0A9P8MWK2_9HYPO</name>
<evidence type="ECO:0000256" key="3">
    <source>
        <dbReference type="ARBA" id="ARBA00022737"/>
    </source>
</evidence>
<feature type="compositionally biased region" description="Basic residues" evidence="6">
    <location>
        <begin position="66"/>
        <end position="85"/>
    </location>
</feature>
<keyword evidence="2" id="KW-0597">Phosphoprotein</keyword>
<feature type="region of interest" description="Disordered" evidence="6">
    <location>
        <begin position="200"/>
        <end position="238"/>
    </location>
</feature>
<evidence type="ECO:0000313" key="7">
    <source>
        <dbReference type="EMBL" id="KAH0963593.1"/>
    </source>
</evidence>
<dbReference type="GO" id="GO:0043124">
    <property type="term" value="P:negative regulation of canonical NF-kappaB signal transduction"/>
    <property type="evidence" value="ECO:0007669"/>
    <property type="project" value="InterPro"/>
</dbReference>
<feature type="compositionally biased region" description="Basic and acidic residues" evidence="6">
    <location>
        <begin position="53"/>
        <end position="63"/>
    </location>
</feature>
<keyword evidence="8" id="KW-1185">Reference proteome</keyword>
<evidence type="ECO:0000256" key="2">
    <source>
        <dbReference type="ARBA" id="ARBA00022553"/>
    </source>
</evidence>
<evidence type="ECO:0000256" key="5">
    <source>
        <dbReference type="ARBA" id="ARBA00023242"/>
    </source>
</evidence>
<feature type="region of interest" description="Disordered" evidence="6">
    <location>
        <begin position="1"/>
        <end position="137"/>
    </location>
</feature>
<dbReference type="EMBL" id="JAIZPD010000005">
    <property type="protein sequence ID" value="KAH0963593.1"/>
    <property type="molecule type" value="Genomic_DNA"/>
</dbReference>
<dbReference type="PANTHER" id="PTHR15263">
    <property type="entry name" value="I-KAPPA-B-LIKE PROTEIN IKBL"/>
    <property type="match status" value="1"/>
</dbReference>
<reference evidence="7" key="1">
    <citation type="submission" date="2021-09" db="EMBL/GenBank/DDBJ databases">
        <title>A high-quality genome of the endoparasitic fungus Hirsutella rhossiliensis with a comparison of Hirsutella genomes reveals transposable elements contributing to genome size variation.</title>
        <authorList>
            <person name="Lin R."/>
            <person name="Jiao Y."/>
            <person name="Sun X."/>
            <person name="Ling J."/>
            <person name="Xie B."/>
            <person name="Cheng X."/>
        </authorList>
    </citation>
    <scope>NUCLEOTIDE SEQUENCE</scope>
    <source>
        <strain evidence="7">HR02</strain>
    </source>
</reference>
<dbReference type="GO" id="GO:0005634">
    <property type="term" value="C:nucleus"/>
    <property type="evidence" value="ECO:0007669"/>
    <property type="project" value="UniProtKB-SubCell"/>
</dbReference>
<dbReference type="InterPro" id="IPR038753">
    <property type="entry name" value="NFKBIL1"/>
</dbReference>
<dbReference type="OrthoDB" id="412109at2759"/>
<comment type="subcellular location">
    <subcellularLocation>
        <location evidence="1">Nucleus</location>
    </subcellularLocation>
</comment>
<accession>A0A9P8MWK2</accession>
<gene>
    <name evidence="7" type="ORF">HRG_06103</name>
</gene>
<dbReference type="Proteomes" id="UP000824596">
    <property type="component" value="Unassembled WGS sequence"/>
</dbReference>
<organism evidence="7 8">
    <name type="scientific">Hirsutella rhossiliensis</name>
    <dbReference type="NCBI Taxonomy" id="111463"/>
    <lineage>
        <taxon>Eukaryota</taxon>
        <taxon>Fungi</taxon>
        <taxon>Dikarya</taxon>
        <taxon>Ascomycota</taxon>
        <taxon>Pezizomycotina</taxon>
        <taxon>Sordariomycetes</taxon>
        <taxon>Hypocreomycetidae</taxon>
        <taxon>Hypocreales</taxon>
        <taxon>Ophiocordycipitaceae</taxon>
        <taxon>Hirsutella</taxon>
    </lineage>
</organism>
<feature type="compositionally biased region" description="Basic residues" evidence="6">
    <location>
        <begin position="104"/>
        <end position="119"/>
    </location>
</feature>
<keyword evidence="3" id="KW-0677">Repeat</keyword>
<feature type="compositionally biased region" description="Basic and acidic residues" evidence="6">
    <location>
        <begin position="32"/>
        <end position="42"/>
    </location>
</feature>
<evidence type="ECO:0000256" key="6">
    <source>
        <dbReference type="SAM" id="MobiDB-lite"/>
    </source>
</evidence>
<evidence type="ECO:0000256" key="4">
    <source>
        <dbReference type="ARBA" id="ARBA00023043"/>
    </source>
</evidence>
<proteinExistence type="predicted"/>
<dbReference type="GeneID" id="68355232"/>
<evidence type="ECO:0000313" key="8">
    <source>
        <dbReference type="Proteomes" id="UP000824596"/>
    </source>
</evidence>